<keyword evidence="6" id="KW-0811">Translocation</keyword>
<dbReference type="PANTHER" id="PTHR46527">
    <property type="entry name" value="NUCLEOPORIN-LIKE PROTEIN 2"/>
    <property type="match status" value="1"/>
</dbReference>
<dbReference type="Gene3D" id="4.10.1000.10">
    <property type="entry name" value="Zinc finger, CCCH-type"/>
    <property type="match status" value="1"/>
</dbReference>
<evidence type="ECO:0000313" key="15">
    <source>
        <dbReference type="Proteomes" id="UP000287033"/>
    </source>
</evidence>
<reference evidence="14 15" key="1">
    <citation type="journal article" date="2018" name="Nat. Ecol. Evol.">
        <title>Shark genomes provide insights into elasmobranch evolution and the origin of vertebrates.</title>
        <authorList>
            <person name="Hara Y"/>
            <person name="Yamaguchi K"/>
            <person name="Onimaru K"/>
            <person name="Kadota M"/>
            <person name="Koyanagi M"/>
            <person name="Keeley SD"/>
            <person name="Tatsumi K"/>
            <person name="Tanaka K"/>
            <person name="Motone F"/>
            <person name="Kageyama Y"/>
            <person name="Nozu R"/>
            <person name="Adachi N"/>
            <person name="Nishimura O"/>
            <person name="Nakagawa R"/>
            <person name="Tanegashima C"/>
            <person name="Kiyatake I"/>
            <person name="Matsumoto R"/>
            <person name="Murakumo K"/>
            <person name="Nishida K"/>
            <person name="Terakita A"/>
            <person name="Kuratani S"/>
            <person name="Sato K"/>
            <person name="Hyodo S Kuraku.S."/>
        </authorList>
    </citation>
    <scope>NUCLEOTIDE SEQUENCE [LARGE SCALE GENOMIC DNA]</scope>
</reference>
<evidence type="ECO:0000313" key="14">
    <source>
        <dbReference type="EMBL" id="GCC17971.1"/>
    </source>
</evidence>
<evidence type="ECO:0000256" key="1">
    <source>
        <dbReference type="ARBA" id="ARBA00004335"/>
    </source>
</evidence>
<dbReference type="GO" id="GO:0031965">
    <property type="term" value="C:nuclear membrane"/>
    <property type="evidence" value="ECO:0007669"/>
    <property type="project" value="UniProtKB-SubCell"/>
</dbReference>
<keyword evidence="15" id="KW-1185">Reference proteome</keyword>
<dbReference type="SMART" id="SM00356">
    <property type="entry name" value="ZnF_C3H1"/>
    <property type="match status" value="1"/>
</dbReference>
<dbReference type="STRING" id="137246.A0A401RIJ9"/>
<keyword evidence="4 11" id="KW-0863">Zinc-finger</keyword>
<keyword evidence="7" id="KW-0539">Nucleus</keyword>
<comment type="caution">
    <text evidence="14">The sequence shown here is derived from an EMBL/GenBank/DDBJ whole genome shotgun (WGS) entry which is preliminary data.</text>
</comment>
<proteinExistence type="predicted"/>
<accession>A0A401RIJ9</accession>
<dbReference type="InterPro" id="IPR051767">
    <property type="entry name" value="Nucleoporin_NUP42"/>
</dbReference>
<feature type="domain" description="C3H1-type" evidence="13">
    <location>
        <begin position="1"/>
        <end position="25"/>
    </location>
</feature>
<dbReference type="GO" id="GO:0008270">
    <property type="term" value="F:zinc ion binding"/>
    <property type="evidence" value="ECO:0007669"/>
    <property type="project" value="UniProtKB-KW"/>
</dbReference>
<keyword evidence="3 11" id="KW-0479">Metal-binding</keyword>
<dbReference type="Pfam" id="PF18044">
    <property type="entry name" value="zf-CCCH_4"/>
    <property type="match status" value="1"/>
</dbReference>
<evidence type="ECO:0000256" key="2">
    <source>
        <dbReference type="ARBA" id="ARBA00004567"/>
    </source>
</evidence>
<keyword evidence="6" id="KW-0906">Nuclear pore complex</keyword>
<name>A0A401RIJ9_CHIPU</name>
<feature type="region of interest" description="Disordered" evidence="12">
    <location>
        <begin position="189"/>
        <end position="210"/>
    </location>
</feature>
<feature type="compositionally biased region" description="Polar residues" evidence="12">
    <location>
        <begin position="189"/>
        <end position="209"/>
    </location>
</feature>
<protein>
    <recommendedName>
        <fullName evidence="9">Nucleoporin NUP42</fullName>
    </recommendedName>
    <alternativeName>
        <fullName evidence="10">Nucleoporin-like protein 2</fullName>
    </alternativeName>
</protein>
<dbReference type="PANTHER" id="PTHR46527:SF1">
    <property type="entry name" value="NUCLEOPORIN NUP42"/>
    <property type="match status" value="1"/>
</dbReference>
<evidence type="ECO:0000256" key="6">
    <source>
        <dbReference type="ARBA" id="ARBA00023132"/>
    </source>
</evidence>
<comment type="function">
    <text evidence="8">Required for the export of mRNAs containing poly(A) tails from the nucleus into the cytoplasm.</text>
</comment>
<organism evidence="14 15">
    <name type="scientific">Chiloscyllium punctatum</name>
    <name type="common">Brownbanded bambooshark</name>
    <name type="synonym">Hemiscyllium punctatum</name>
    <dbReference type="NCBI Taxonomy" id="137246"/>
    <lineage>
        <taxon>Eukaryota</taxon>
        <taxon>Metazoa</taxon>
        <taxon>Chordata</taxon>
        <taxon>Craniata</taxon>
        <taxon>Vertebrata</taxon>
        <taxon>Chondrichthyes</taxon>
        <taxon>Elasmobranchii</taxon>
        <taxon>Galeomorphii</taxon>
        <taxon>Galeoidea</taxon>
        <taxon>Orectolobiformes</taxon>
        <taxon>Hemiscylliidae</taxon>
        <taxon>Chiloscyllium</taxon>
    </lineage>
</organism>
<dbReference type="Proteomes" id="UP000287033">
    <property type="component" value="Unassembled WGS sequence"/>
</dbReference>
<keyword evidence="6" id="KW-0813">Transport</keyword>
<dbReference type="PROSITE" id="PS50103">
    <property type="entry name" value="ZF_C3H1"/>
    <property type="match status" value="1"/>
</dbReference>
<evidence type="ECO:0000256" key="4">
    <source>
        <dbReference type="ARBA" id="ARBA00022771"/>
    </source>
</evidence>
<evidence type="ECO:0000256" key="5">
    <source>
        <dbReference type="ARBA" id="ARBA00022833"/>
    </source>
</evidence>
<sequence>MPICKYFQEGRCRFGDSCWNEHPRGAGRGQHTAAYRGNWGNPFQKHQSNYIQPSTFYKPAPWGGGGRDVDRRGFGGAETGKKTAPSSGGFLQNRFTTLSGDDQNRDAENLLEIVRKDIEAWEISGQWLFSCYSVAKEYACVSGLVDISPEELRLEYYNSKAGGSLSNYADSIRQLSNQQKNRMLEIKKPNSSVRSSMSAELRKPNQQKPATGFGGMQTSTFGSSGFASSSVSSSSFSFKPSVGFGNTTTTSRFGNSSAPLSGFETKRASSSVFGNTSTFALPASTPASAPGAFGGSATSSAASAAVFGSSTPFGSNSTMGSSGFGGSASAQAPTSSAFGSTVTVTTTTTTNVFGGNVIAPANSFGSKGTTTTTTATTNVFGSTAASVSQSQSIPVGNNSVNGNDKLYTPRTELSADDLQEFEAKKFTLGRIPLRPPPIELLNV</sequence>
<dbReference type="OrthoDB" id="20729at2759"/>
<evidence type="ECO:0000256" key="8">
    <source>
        <dbReference type="ARBA" id="ARBA00037262"/>
    </source>
</evidence>
<dbReference type="EMBL" id="BEZZ01001365">
    <property type="protein sequence ID" value="GCC17971.1"/>
    <property type="molecule type" value="Genomic_DNA"/>
</dbReference>
<gene>
    <name evidence="14" type="ORF">chiPu_0017749</name>
</gene>
<feature type="region of interest" description="Disordered" evidence="12">
    <location>
        <begin position="386"/>
        <end position="405"/>
    </location>
</feature>
<comment type="subcellular location">
    <subcellularLocation>
        <location evidence="1">Nucleus membrane</location>
        <topology evidence="1">Peripheral membrane protein</topology>
        <orientation evidence="1">Cytoplasmic side</orientation>
    </subcellularLocation>
    <subcellularLocation>
        <location evidence="2">Nucleus</location>
        <location evidence="2">Nuclear pore complex</location>
    </subcellularLocation>
</comment>
<keyword evidence="5 11" id="KW-0862">Zinc</keyword>
<evidence type="ECO:0000256" key="9">
    <source>
        <dbReference type="ARBA" id="ARBA00039886"/>
    </source>
</evidence>
<evidence type="ECO:0000256" key="3">
    <source>
        <dbReference type="ARBA" id="ARBA00022723"/>
    </source>
</evidence>
<evidence type="ECO:0000256" key="11">
    <source>
        <dbReference type="PROSITE-ProRule" id="PRU00723"/>
    </source>
</evidence>
<evidence type="ECO:0000256" key="10">
    <source>
        <dbReference type="ARBA" id="ARBA00042384"/>
    </source>
</evidence>
<evidence type="ECO:0000259" key="13">
    <source>
        <dbReference type="PROSITE" id="PS50103"/>
    </source>
</evidence>
<evidence type="ECO:0000256" key="12">
    <source>
        <dbReference type="SAM" id="MobiDB-lite"/>
    </source>
</evidence>
<dbReference type="InterPro" id="IPR041367">
    <property type="entry name" value="Znf-CCCH_4"/>
</dbReference>
<evidence type="ECO:0000256" key="7">
    <source>
        <dbReference type="ARBA" id="ARBA00023242"/>
    </source>
</evidence>
<feature type="zinc finger region" description="C3H1-type" evidence="11">
    <location>
        <begin position="1"/>
        <end position="25"/>
    </location>
</feature>
<dbReference type="OMA" id="CHNEHFD"/>
<dbReference type="GO" id="GO:0005643">
    <property type="term" value="C:nuclear pore"/>
    <property type="evidence" value="ECO:0007669"/>
    <property type="project" value="UniProtKB-SubCell"/>
</dbReference>
<keyword evidence="6" id="KW-0509">mRNA transport</keyword>
<dbReference type="InterPro" id="IPR000571">
    <property type="entry name" value="Znf_CCCH"/>
</dbReference>
<feature type="compositionally biased region" description="Polar residues" evidence="12">
    <location>
        <begin position="386"/>
        <end position="402"/>
    </location>
</feature>
<dbReference type="AlphaFoldDB" id="A0A401RIJ9"/>
<keyword evidence="6" id="KW-0653">Protein transport</keyword>